<comment type="subcellular location">
    <subcellularLocation>
        <location evidence="1">Mitochondrion</location>
    </subcellularLocation>
</comment>
<feature type="domain" description="TLDc" evidence="5">
    <location>
        <begin position="96"/>
        <end position="261"/>
    </location>
</feature>
<gene>
    <name evidence="6" type="primary">g7404</name>
    <name evidence="6" type="ORF">VP750_LOCUS6339</name>
</gene>
<name>A0ABP1FXS2_9CHLO</name>
<dbReference type="EMBL" id="CAXHTA020000011">
    <property type="protein sequence ID" value="CAL5224680.1"/>
    <property type="molecule type" value="Genomic_DNA"/>
</dbReference>
<evidence type="ECO:0000256" key="3">
    <source>
        <dbReference type="ARBA" id="ARBA00023128"/>
    </source>
</evidence>
<evidence type="ECO:0000256" key="2">
    <source>
        <dbReference type="ARBA" id="ARBA00009540"/>
    </source>
</evidence>
<evidence type="ECO:0000256" key="1">
    <source>
        <dbReference type="ARBA" id="ARBA00004173"/>
    </source>
</evidence>
<dbReference type="PANTHER" id="PTHR23354:SF62">
    <property type="entry name" value="MUSTARD, ISOFORM V"/>
    <property type="match status" value="1"/>
</dbReference>
<proteinExistence type="inferred from homology"/>
<evidence type="ECO:0000313" key="7">
    <source>
        <dbReference type="Proteomes" id="UP001497392"/>
    </source>
</evidence>
<dbReference type="Proteomes" id="UP001497392">
    <property type="component" value="Unassembled WGS sequence"/>
</dbReference>
<dbReference type="SMART" id="SM00584">
    <property type="entry name" value="TLDc"/>
    <property type="match status" value="1"/>
</dbReference>
<reference evidence="6 7" key="1">
    <citation type="submission" date="2024-06" db="EMBL/GenBank/DDBJ databases">
        <authorList>
            <person name="Kraege A."/>
            <person name="Thomma B."/>
        </authorList>
    </citation>
    <scope>NUCLEOTIDE SEQUENCE [LARGE SCALE GENOMIC DNA]</scope>
</reference>
<dbReference type="PROSITE" id="PS51886">
    <property type="entry name" value="TLDC"/>
    <property type="match status" value="1"/>
</dbReference>
<protein>
    <recommendedName>
        <fullName evidence="4">Oxidation resistance protein 1</fullName>
    </recommendedName>
</protein>
<keyword evidence="7" id="KW-1185">Reference proteome</keyword>
<comment type="similarity">
    <text evidence="2">Belongs to the OXR1 family.</text>
</comment>
<dbReference type="PANTHER" id="PTHR23354">
    <property type="entry name" value="NUCLEOLAR PROTEIN 7/ESTROGEN RECEPTOR COACTIVATOR-RELATED"/>
    <property type="match status" value="1"/>
</dbReference>
<sequence length="261" mass="29002">MGCAHPGRQTDEAYGDFVVTNWNAGQEKGHIVHRESDSAASSAPRKDGAHILSSWTAQEGSDVSCSTVQEEEIPSTLEPTPLVPGNYLPTMSEESSMLSDDDVRALAMAVPFRHRWRHWRLLYSTARDGISLQTLYRRAPESGASVLVVRDTQQHIFGCFTSESWRVAPRYYGTGESFVFQTQPKAQMWAWHQRRMALARNDFFQFGRPDSLALGGAPQYALYLDGDLQFGSSGTSDTFGSPCLASNAEFEIGRVELWGLV</sequence>
<keyword evidence="3" id="KW-0496">Mitochondrion</keyword>
<dbReference type="InterPro" id="IPR006571">
    <property type="entry name" value="TLDc_dom"/>
</dbReference>
<comment type="caution">
    <text evidence="6">The sequence shown here is derived from an EMBL/GenBank/DDBJ whole genome shotgun (WGS) entry which is preliminary data.</text>
</comment>
<organism evidence="6 7">
    <name type="scientific">Coccomyxa viridis</name>
    <dbReference type="NCBI Taxonomy" id="1274662"/>
    <lineage>
        <taxon>Eukaryota</taxon>
        <taxon>Viridiplantae</taxon>
        <taxon>Chlorophyta</taxon>
        <taxon>core chlorophytes</taxon>
        <taxon>Trebouxiophyceae</taxon>
        <taxon>Trebouxiophyceae incertae sedis</taxon>
        <taxon>Coccomyxaceae</taxon>
        <taxon>Coccomyxa</taxon>
    </lineage>
</organism>
<dbReference type="Pfam" id="PF07534">
    <property type="entry name" value="TLD"/>
    <property type="match status" value="1"/>
</dbReference>
<accession>A0ABP1FXS2</accession>
<evidence type="ECO:0000259" key="5">
    <source>
        <dbReference type="PROSITE" id="PS51886"/>
    </source>
</evidence>
<evidence type="ECO:0000256" key="4">
    <source>
        <dbReference type="ARBA" id="ARBA00040604"/>
    </source>
</evidence>
<evidence type="ECO:0000313" key="6">
    <source>
        <dbReference type="EMBL" id="CAL5224680.1"/>
    </source>
</evidence>